<comment type="caution">
    <text evidence="3">The sequence shown here is derived from an EMBL/GenBank/DDBJ whole genome shotgun (WGS) entry which is preliminary data.</text>
</comment>
<accession>A0ABW0D5P4</accession>
<organism evidence="3 4">
    <name type="scientific">Streptomyces fimbriatus</name>
    <dbReference type="NCBI Taxonomy" id="68197"/>
    <lineage>
        <taxon>Bacteria</taxon>
        <taxon>Bacillati</taxon>
        <taxon>Actinomycetota</taxon>
        <taxon>Actinomycetes</taxon>
        <taxon>Kitasatosporales</taxon>
        <taxon>Streptomycetaceae</taxon>
        <taxon>Streptomyces</taxon>
    </lineage>
</organism>
<dbReference type="Pfam" id="PF11716">
    <property type="entry name" value="MDMPI_N"/>
    <property type="match status" value="1"/>
</dbReference>
<keyword evidence="3" id="KW-0413">Isomerase</keyword>
<protein>
    <submittedName>
        <fullName evidence="3">Maleylpyruvate isomerase family mycothiol-dependent enzyme</fullName>
    </submittedName>
</protein>
<dbReference type="InterPro" id="IPR034660">
    <property type="entry name" value="DinB/YfiT-like"/>
</dbReference>
<evidence type="ECO:0000256" key="1">
    <source>
        <dbReference type="SAM" id="MobiDB-lite"/>
    </source>
</evidence>
<feature type="domain" description="Mycothiol-dependent maleylpyruvate isomerase metal-binding" evidence="2">
    <location>
        <begin position="16"/>
        <end position="149"/>
    </location>
</feature>
<reference evidence="4" key="1">
    <citation type="journal article" date="2019" name="Int. J. Syst. Evol. Microbiol.">
        <title>The Global Catalogue of Microorganisms (GCM) 10K type strain sequencing project: providing services to taxonomists for standard genome sequencing and annotation.</title>
        <authorList>
            <consortium name="The Broad Institute Genomics Platform"/>
            <consortium name="The Broad Institute Genome Sequencing Center for Infectious Disease"/>
            <person name="Wu L."/>
            <person name="Ma J."/>
        </authorList>
    </citation>
    <scope>NUCLEOTIDE SEQUENCE [LARGE SCALE GENOMIC DNA]</scope>
    <source>
        <strain evidence="4">CCM 8479</strain>
    </source>
</reference>
<dbReference type="InterPro" id="IPR017517">
    <property type="entry name" value="Maleyloyr_isom"/>
</dbReference>
<dbReference type="InterPro" id="IPR036527">
    <property type="entry name" value="SCP2_sterol-bd_dom_sf"/>
</dbReference>
<dbReference type="Gene3D" id="1.20.120.450">
    <property type="entry name" value="dinb family like domain"/>
    <property type="match status" value="1"/>
</dbReference>
<dbReference type="EMBL" id="JBHSKL010000008">
    <property type="protein sequence ID" value="MFC5224324.1"/>
    <property type="molecule type" value="Genomic_DNA"/>
</dbReference>
<feature type="region of interest" description="Disordered" evidence="1">
    <location>
        <begin position="219"/>
        <end position="240"/>
    </location>
</feature>
<dbReference type="SUPFAM" id="SSF55718">
    <property type="entry name" value="SCP-like"/>
    <property type="match status" value="1"/>
</dbReference>
<evidence type="ECO:0000313" key="3">
    <source>
        <dbReference type="EMBL" id="MFC5224324.1"/>
    </source>
</evidence>
<name>A0ABW0D5P4_STRFI</name>
<dbReference type="Proteomes" id="UP001596156">
    <property type="component" value="Unassembled WGS sequence"/>
</dbReference>
<evidence type="ECO:0000259" key="2">
    <source>
        <dbReference type="Pfam" id="PF11716"/>
    </source>
</evidence>
<evidence type="ECO:0000313" key="4">
    <source>
        <dbReference type="Proteomes" id="UP001596156"/>
    </source>
</evidence>
<dbReference type="NCBIfam" id="TIGR03083">
    <property type="entry name" value="maleylpyruvate isomerase family mycothiol-dependent enzyme"/>
    <property type="match status" value="1"/>
</dbReference>
<keyword evidence="4" id="KW-1185">Reference proteome</keyword>
<dbReference type="RefSeq" id="WP_344645778.1">
    <property type="nucleotide sequence ID" value="NZ_BAAASS010000020.1"/>
</dbReference>
<proteinExistence type="predicted"/>
<dbReference type="GO" id="GO:0016853">
    <property type="term" value="F:isomerase activity"/>
    <property type="evidence" value="ECO:0007669"/>
    <property type="project" value="UniProtKB-KW"/>
</dbReference>
<dbReference type="SUPFAM" id="SSF109854">
    <property type="entry name" value="DinB/YfiT-like putative metalloenzymes"/>
    <property type="match status" value="1"/>
</dbReference>
<dbReference type="InterPro" id="IPR024344">
    <property type="entry name" value="MDMPI_metal-binding"/>
</dbReference>
<sequence length="240" mass="26733">MVNSLIAPDELVLRVSRAHARVLELVDRLDDAQKDAASALPGWSRGHVLKHLADNARAFDRQARAALRGEVVAMYDGGRAERDRSIDRGAARPVVELREELRLTQRALEGTWSRLTTVDWRREVRFRHATVLDTALARWREAEIHAVDLKVGHRPRDWSVDFALHALDFLSGRAPVGTRLVLRSTDEEFTQALGRGTTVEVSGAVRDLAAWMAGRDVDGHLSTTGPRLPELGPWPPDPAD</sequence>
<gene>
    <name evidence="3" type="ORF">ACFPN6_06835</name>
</gene>